<dbReference type="EnsemblPlants" id="ORUFI12G10340.1">
    <property type="protein sequence ID" value="ORUFI12G10340.1"/>
    <property type="gene ID" value="ORUFI12G10340"/>
</dbReference>
<accession>A0A0E0RG96</accession>
<keyword evidence="3" id="KW-1185">Reference proteome</keyword>
<feature type="compositionally biased region" description="Acidic residues" evidence="1">
    <location>
        <begin position="1"/>
        <end position="10"/>
    </location>
</feature>
<protein>
    <submittedName>
        <fullName evidence="2">Uncharacterized protein</fullName>
    </submittedName>
</protein>
<dbReference type="AlphaFoldDB" id="A0A0E0RG96"/>
<dbReference type="Proteomes" id="UP000008022">
    <property type="component" value="Unassembled WGS sequence"/>
</dbReference>
<dbReference type="HOGENOM" id="CLU_2626289_0_0_1"/>
<evidence type="ECO:0000313" key="2">
    <source>
        <dbReference type="EnsemblPlants" id="ORUFI12G10340.1"/>
    </source>
</evidence>
<name>A0A0E0RG96_ORYRU</name>
<evidence type="ECO:0000313" key="3">
    <source>
        <dbReference type="Proteomes" id="UP000008022"/>
    </source>
</evidence>
<sequence length="78" mass="7931">MVEVVEEEEVAAYTPTPTGSEDDGGSCDPPSPPSGHSDSPSLESQAARGPGQVGGLGPFPASRQVKGMPRRGAPPPYL</sequence>
<proteinExistence type="predicted"/>
<organism evidence="2 3">
    <name type="scientific">Oryza rufipogon</name>
    <name type="common">Brownbeard rice</name>
    <name type="synonym">Asian wild rice</name>
    <dbReference type="NCBI Taxonomy" id="4529"/>
    <lineage>
        <taxon>Eukaryota</taxon>
        <taxon>Viridiplantae</taxon>
        <taxon>Streptophyta</taxon>
        <taxon>Embryophyta</taxon>
        <taxon>Tracheophyta</taxon>
        <taxon>Spermatophyta</taxon>
        <taxon>Magnoliopsida</taxon>
        <taxon>Liliopsida</taxon>
        <taxon>Poales</taxon>
        <taxon>Poaceae</taxon>
        <taxon>BOP clade</taxon>
        <taxon>Oryzoideae</taxon>
        <taxon>Oryzeae</taxon>
        <taxon>Oryzinae</taxon>
        <taxon>Oryza</taxon>
    </lineage>
</organism>
<reference evidence="2" key="2">
    <citation type="submission" date="2015-06" db="UniProtKB">
        <authorList>
            <consortium name="EnsemblPlants"/>
        </authorList>
    </citation>
    <scope>IDENTIFICATION</scope>
</reference>
<evidence type="ECO:0000256" key="1">
    <source>
        <dbReference type="SAM" id="MobiDB-lite"/>
    </source>
</evidence>
<dbReference type="Gramene" id="ORUFI12G10340.1">
    <property type="protein sequence ID" value="ORUFI12G10340.1"/>
    <property type="gene ID" value="ORUFI12G10340"/>
</dbReference>
<feature type="region of interest" description="Disordered" evidence="1">
    <location>
        <begin position="1"/>
        <end position="78"/>
    </location>
</feature>
<reference evidence="3" key="1">
    <citation type="submission" date="2013-06" db="EMBL/GenBank/DDBJ databases">
        <authorList>
            <person name="Zhao Q."/>
        </authorList>
    </citation>
    <scope>NUCLEOTIDE SEQUENCE</scope>
    <source>
        <strain evidence="3">cv. W1943</strain>
    </source>
</reference>